<dbReference type="Proteomes" id="UP001300672">
    <property type="component" value="Chromosome"/>
</dbReference>
<evidence type="ECO:0000256" key="2">
    <source>
        <dbReference type="ARBA" id="ARBA00023125"/>
    </source>
</evidence>
<dbReference type="AlphaFoldDB" id="A0AA95H5X3"/>
<keyword evidence="1" id="KW-0680">Restriction system</keyword>
<evidence type="ECO:0008006" key="4">
    <source>
        <dbReference type="Google" id="ProtNLM"/>
    </source>
</evidence>
<gene>
    <name evidence="3" type="ORF">QJT80_11575</name>
</gene>
<dbReference type="GO" id="GO:0009307">
    <property type="term" value="P:DNA restriction-modification system"/>
    <property type="evidence" value="ECO:0007669"/>
    <property type="project" value="UniProtKB-KW"/>
</dbReference>
<dbReference type="KEGG" id="tdu:QJT80_11575"/>
<sequence length="477" mass="54415">MEGLEATEIKLSKVNSGTFTKRIDPEYFNKTAILAQKKLESSPTLGSLVKDGYRVVYETTEAIEQSQGILNDYPFFLQSADINTPFINKESMICVHQNDWERYPKGRIQHGEILIEVKGKAEKIAFVPDDFPEKTLVTGTCFKLNTKNPKHRFLLIPYLTSKYGQALKNRLKTNLLVSYIAKDDLYSLPVPHLSENMLSALEEIFDNIFKLQRQSVIQQQQAEQILLKTLSLENWQPTPALSYERKSSEVFAAGRLDAEYFHPEKASAVYLLNQLECGKVKDMFESVRELWQPETAIKTQVVQNYDLTDALSPFLDADKELVYPESISSTKKVLSEGQIIVSRLRSYLKEIALVLHDCHVPMVASTEFIVLKPIGKMNVATLMVYLRSILPQIIFKWSQDGSNHPRFDEKELLNLQVPNILLEHQQEISEVIHQSIIYTKKSKLLLEAAKRAVEIAIEDSEAAALAYLQPFLQDETL</sequence>
<dbReference type="EMBL" id="CP124755">
    <property type="protein sequence ID" value="WGZ90133.1"/>
    <property type="molecule type" value="Genomic_DNA"/>
</dbReference>
<reference evidence="3" key="1">
    <citation type="journal article" date="2023" name="Int. J. Mol. Sci.">
        <title>Metagenomics Revealed a New Genus 'Candidatus Thiocaldithrix dubininis' gen. nov., sp. nov. and a New Species 'Candidatus Thiothrix putei' sp. nov. in the Family Thiotrichaceae, Some Members of Which Have Traits of Both Na+- and H+-Motive Energetics.</title>
        <authorList>
            <person name="Ravin N.V."/>
            <person name="Muntyan M.S."/>
            <person name="Smolyakov D.D."/>
            <person name="Rudenko T.S."/>
            <person name="Beletsky A.V."/>
            <person name="Mardanov A.V."/>
            <person name="Grabovich M.Y."/>
        </authorList>
    </citation>
    <scope>NUCLEOTIDE SEQUENCE</scope>
    <source>
        <strain evidence="3">GKL-01</strain>
    </source>
</reference>
<proteinExistence type="predicted"/>
<dbReference type="GO" id="GO:0003677">
    <property type="term" value="F:DNA binding"/>
    <property type="evidence" value="ECO:0007669"/>
    <property type="project" value="UniProtKB-KW"/>
</dbReference>
<dbReference type="Gene3D" id="3.90.220.20">
    <property type="entry name" value="DNA methylase specificity domains"/>
    <property type="match status" value="3"/>
</dbReference>
<organism evidence="3">
    <name type="scientific">Candidatus Thiocaldithrix dubininis</name>
    <dbReference type="NCBI Taxonomy" id="3080823"/>
    <lineage>
        <taxon>Bacteria</taxon>
        <taxon>Pseudomonadati</taxon>
        <taxon>Pseudomonadota</taxon>
        <taxon>Gammaproteobacteria</taxon>
        <taxon>Thiotrichales</taxon>
        <taxon>Thiotrichaceae</taxon>
        <taxon>Candidatus Thiocaldithrix</taxon>
    </lineage>
</organism>
<accession>A0AA95H5X3</accession>
<dbReference type="REBASE" id="965880">
    <property type="entry name" value="S.TduGKL01ORF11580P"/>
</dbReference>
<protein>
    <recommendedName>
        <fullName evidence="4">Type I restriction modification DNA specificity domain-containing protein</fullName>
    </recommendedName>
</protein>
<dbReference type="SUPFAM" id="SSF116734">
    <property type="entry name" value="DNA methylase specificity domain"/>
    <property type="match status" value="2"/>
</dbReference>
<dbReference type="InterPro" id="IPR044946">
    <property type="entry name" value="Restrct_endonuc_typeI_TRD_sf"/>
</dbReference>
<evidence type="ECO:0000256" key="1">
    <source>
        <dbReference type="ARBA" id="ARBA00022747"/>
    </source>
</evidence>
<keyword evidence="2" id="KW-0238">DNA-binding</keyword>
<reference evidence="3" key="2">
    <citation type="submission" date="2023-04" db="EMBL/GenBank/DDBJ databases">
        <authorList>
            <person name="Beletskiy A.V."/>
            <person name="Mardanov A.V."/>
            <person name="Ravin N.V."/>
        </authorList>
    </citation>
    <scope>NUCLEOTIDE SEQUENCE</scope>
    <source>
        <strain evidence="3">GKL-01</strain>
    </source>
</reference>
<evidence type="ECO:0000313" key="3">
    <source>
        <dbReference type="EMBL" id="WGZ90133.1"/>
    </source>
</evidence>
<name>A0AA95H5X3_9GAMM</name>